<comment type="caution">
    <text evidence="1">The sequence shown here is derived from an EMBL/GenBank/DDBJ whole genome shotgun (WGS) entry which is preliminary data.</text>
</comment>
<dbReference type="Pfam" id="PF09713">
    <property type="entry name" value="A_thal_3526"/>
    <property type="match status" value="2"/>
</dbReference>
<dbReference type="InterPro" id="IPR006476">
    <property type="entry name" value="CHP01589_pln"/>
</dbReference>
<dbReference type="NCBIfam" id="TIGR01589">
    <property type="entry name" value="A_thal_3526"/>
    <property type="match status" value="2"/>
</dbReference>
<sequence length="320" mass="37697">MDNLPGGCKSREELSAYVRFSSTLRIKRKSQETFFTSLSLFQIHRRIEECMKQDKNKEETMKHLMDHYQITPDMTSIVWDILEATYPEEFRAHYESCEAYRRIREASVIHSYQLIPRWFRDKREIQYQQRRCSIKRYNDDAVTSQEPQESALLPRDFKSVEEFSYYVHGKIMECMRNYKSKEETVKHLLDRYQITPESTNEVWDRLEQRYQRNFKSYYEACEKKRKLREQEAPKVTATAQTTAETRSCSTSLASKTRTLKSLKDIKVMIKLEKQLTCPPVVETGQSSQVPRLGPDAQANGPKDMNLEQLLLLLNLSKGGA</sequence>
<keyword evidence="2" id="KW-1185">Reference proteome</keyword>
<protein>
    <submittedName>
        <fullName evidence="1">Uncharacterized protein</fullName>
    </submittedName>
</protein>
<dbReference type="PANTHER" id="PTHR31871">
    <property type="entry name" value="OS02G0137100 PROTEIN"/>
    <property type="match status" value="1"/>
</dbReference>
<dbReference type="PANTHER" id="PTHR31871:SF50">
    <property type="entry name" value="ARGININOSUCCINATE LYASE"/>
    <property type="match status" value="1"/>
</dbReference>
<gene>
    <name evidence="1" type="ORF">ERUC_LOCUS29275</name>
</gene>
<reference evidence="1 2" key="1">
    <citation type="submission" date="2022-03" db="EMBL/GenBank/DDBJ databases">
        <authorList>
            <person name="Macdonald S."/>
            <person name="Ahmed S."/>
            <person name="Newling K."/>
        </authorList>
    </citation>
    <scope>NUCLEOTIDE SEQUENCE [LARGE SCALE GENOMIC DNA]</scope>
</reference>
<proteinExistence type="predicted"/>
<dbReference type="AlphaFoldDB" id="A0ABC8L1R5"/>
<dbReference type="Proteomes" id="UP001642260">
    <property type="component" value="Unassembled WGS sequence"/>
</dbReference>
<evidence type="ECO:0000313" key="1">
    <source>
        <dbReference type="EMBL" id="CAH8363519.1"/>
    </source>
</evidence>
<name>A0ABC8L1R5_ERUVS</name>
<organism evidence="1 2">
    <name type="scientific">Eruca vesicaria subsp. sativa</name>
    <name type="common">Garden rocket</name>
    <name type="synonym">Eruca sativa</name>
    <dbReference type="NCBI Taxonomy" id="29727"/>
    <lineage>
        <taxon>Eukaryota</taxon>
        <taxon>Viridiplantae</taxon>
        <taxon>Streptophyta</taxon>
        <taxon>Embryophyta</taxon>
        <taxon>Tracheophyta</taxon>
        <taxon>Spermatophyta</taxon>
        <taxon>Magnoliopsida</taxon>
        <taxon>eudicotyledons</taxon>
        <taxon>Gunneridae</taxon>
        <taxon>Pentapetalae</taxon>
        <taxon>rosids</taxon>
        <taxon>malvids</taxon>
        <taxon>Brassicales</taxon>
        <taxon>Brassicaceae</taxon>
        <taxon>Brassiceae</taxon>
        <taxon>Eruca</taxon>
    </lineage>
</organism>
<accession>A0ABC8L1R5</accession>
<dbReference type="EMBL" id="CAKOAT010361820">
    <property type="protein sequence ID" value="CAH8363519.1"/>
    <property type="molecule type" value="Genomic_DNA"/>
</dbReference>
<evidence type="ECO:0000313" key="2">
    <source>
        <dbReference type="Proteomes" id="UP001642260"/>
    </source>
</evidence>